<dbReference type="Proteomes" id="UP000006426">
    <property type="component" value="Plasmid pmppla107"/>
</dbReference>
<geneLocation type="plasmid" evidence="3">
    <name>pmppla107</name>
</geneLocation>
<gene>
    <name evidence="2" type="ORF">PLA107_034335</name>
</gene>
<evidence type="ECO:0000256" key="1">
    <source>
        <dbReference type="SAM" id="SignalP"/>
    </source>
</evidence>
<feature type="signal peptide" evidence="1">
    <location>
        <begin position="1"/>
        <end position="21"/>
    </location>
</feature>
<feature type="chain" id="PRO_5042145858" evidence="1">
    <location>
        <begin position="22"/>
        <end position="147"/>
    </location>
</feature>
<accession>A0AAD0PWY4</accession>
<reference evidence="2 3" key="1">
    <citation type="journal article" date="2011" name="PLoS Pathog.">
        <title>Dynamic evolution of pathogenicity revealed by sequencing and comparative genomics of 19 Pseudomonas syringae isolates.</title>
        <authorList>
            <person name="Baltrus D.A."/>
            <person name="Nishimura M.T."/>
            <person name="Romanchuk A."/>
            <person name="Chang J.H."/>
            <person name="Mukhtar M.S."/>
            <person name="Cherkis K."/>
            <person name="Roach J."/>
            <person name="Grant S.R."/>
            <person name="Jones C.D."/>
            <person name="Dangl J.L."/>
        </authorList>
    </citation>
    <scope>NUCLEOTIDE SEQUENCE [LARGE SCALE GENOMIC DNA]</scope>
    <source>
        <strain evidence="2 3">M301315</strain>
    </source>
</reference>
<sequence length="147" mass="16026">MTRILRALAFGLMLLPSLSFAGQPGETGIGDACSASQDCVAQALQDFYGKVLPLPVTDTVTMTDLTINGGIATINILLGHTREEAITKPAEEFDLKRKLHDYATNLSCGENQGLERLYLDANGRILWNVYFADGEFFTNDFITSCGE</sequence>
<evidence type="ECO:0000313" key="3">
    <source>
        <dbReference type="Proteomes" id="UP000006426"/>
    </source>
</evidence>
<organism evidence="2 3">
    <name type="scientific">Pseudomonas amygdali pv. lachrymans str. M301315</name>
    <dbReference type="NCBI Taxonomy" id="629260"/>
    <lineage>
        <taxon>Bacteria</taxon>
        <taxon>Pseudomonadati</taxon>
        <taxon>Pseudomonadota</taxon>
        <taxon>Gammaproteobacteria</taxon>
        <taxon>Pseudomonadales</taxon>
        <taxon>Pseudomonadaceae</taxon>
        <taxon>Pseudomonas</taxon>
        <taxon>Pseudomonas amygdali</taxon>
    </lineage>
</organism>
<proteinExistence type="predicted"/>
<dbReference type="RefSeq" id="WP_005742605.1">
    <property type="nucleotide sequence ID" value="NZ_CP031226.1"/>
</dbReference>
<keyword evidence="2" id="KW-0614">Plasmid</keyword>
<dbReference type="EMBL" id="CP031226">
    <property type="protein sequence ID" value="AXH60267.1"/>
    <property type="molecule type" value="Genomic_DNA"/>
</dbReference>
<keyword evidence="1" id="KW-0732">Signal</keyword>
<protein>
    <submittedName>
        <fullName evidence="2">Uncharacterized protein</fullName>
    </submittedName>
</protein>
<evidence type="ECO:0000313" key="2">
    <source>
        <dbReference type="EMBL" id="AXH60267.1"/>
    </source>
</evidence>
<dbReference type="AlphaFoldDB" id="A0AAD0PWY4"/>
<dbReference type="GeneID" id="39473932"/>
<name>A0AAD0PWY4_PSEAV</name>